<dbReference type="RefSeq" id="WP_134359021.1">
    <property type="nucleotide sequence ID" value="NZ_CP038033.1"/>
</dbReference>
<feature type="transmembrane region" description="Helical" evidence="1">
    <location>
        <begin position="130"/>
        <end position="148"/>
    </location>
</feature>
<feature type="transmembrane region" description="Helical" evidence="1">
    <location>
        <begin position="310"/>
        <end position="331"/>
    </location>
</feature>
<dbReference type="KEGG" id="nwr:E3U44_15520"/>
<evidence type="ECO:0000313" key="2">
    <source>
        <dbReference type="EMBL" id="QBQ55764.1"/>
    </source>
</evidence>
<gene>
    <name evidence="2" type="ORF">E3U44_15520</name>
</gene>
<protein>
    <submittedName>
        <fullName evidence="2">Uncharacterized protein</fullName>
    </submittedName>
</protein>
<keyword evidence="3" id="KW-1185">Reference proteome</keyword>
<sequence length="377" mass="42680">MGWQNKMSFRNLPRESILWVVFVLFSPLLMASSKALPPDFYQQVDRFLVSPQSTSETLVQEAHPIVKRLVEATENREDFIQKVKVLKSYLRLVCDFTQQQTFQRTLLLEEEINTHVTSWNEEVKHKRSTITWSAIGIGALVGLLLAVTRATHENRLDLTRFQEIGINFLIWAPISVGAGLSLGNLVAEKEVEQRQVLLIHPTELVREYSGDVPMYEVESHLKAFLGAKEGPIRSQAQKKLQALHSKAPEKVEDRIRYMEAVLAHAPENLIPSKKAQQDRLAVLGEVLSLQFPSQSPSSWDEIRYFLSNHLYGFAVTGAILGVIVFLLPFQFTGGWSWPYAALSFVIGLKVGFALGQMAGELIKIEKPHEILHHEVSF</sequence>
<evidence type="ECO:0000313" key="3">
    <source>
        <dbReference type="Proteomes" id="UP000294325"/>
    </source>
</evidence>
<dbReference type="Proteomes" id="UP000294325">
    <property type="component" value="Chromosome"/>
</dbReference>
<dbReference type="AlphaFoldDB" id="A0A4P7C2M2"/>
<reference evidence="2 3" key="1">
    <citation type="submission" date="2019-03" db="EMBL/GenBank/DDBJ databases">
        <title>The genome sequence of Nitrosococcus wardiae strain D1FHST reveals the archetypal metabolic capacity of ammonia-oxidizing Gammaproteobacteria.</title>
        <authorList>
            <person name="Wang L."/>
            <person name="Lim C.K."/>
            <person name="Hanson T.E."/>
            <person name="Dang H."/>
            <person name="Klotz M.G."/>
        </authorList>
    </citation>
    <scope>NUCLEOTIDE SEQUENCE [LARGE SCALE GENOMIC DNA]</scope>
    <source>
        <strain evidence="2 3">D1FHS</strain>
    </source>
</reference>
<keyword evidence="1" id="KW-0812">Transmembrane</keyword>
<proteinExistence type="predicted"/>
<keyword evidence="1" id="KW-1133">Transmembrane helix</keyword>
<dbReference type="OrthoDB" id="5763969at2"/>
<feature type="transmembrane region" description="Helical" evidence="1">
    <location>
        <begin position="337"/>
        <end position="355"/>
    </location>
</feature>
<accession>A0A4P7C2M2</accession>
<keyword evidence="1" id="KW-0472">Membrane</keyword>
<dbReference type="EMBL" id="CP038033">
    <property type="protein sequence ID" value="QBQ55764.1"/>
    <property type="molecule type" value="Genomic_DNA"/>
</dbReference>
<name>A0A4P7C2M2_9GAMM</name>
<evidence type="ECO:0000256" key="1">
    <source>
        <dbReference type="SAM" id="Phobius"/>
    </source>
</evidence>
<organism evidence="2 3">
    <name type="scientific">Nitrosococcus wardiae</name>
    <dbReference type="NCBI Taxonomy" id="1814290"/>
    <lineage>
        <taxon>Bacteria</taxon>
        <taxon>Pseudomonadati</taxon>
        <taxon>Pseudomonadota</taxon>
        <taxon>Gammaproteobacteria</taxon>
        <taxon>Chromatiales</taxon>
        <taxon>Chromatiaceae</taxon>
        <taxon>Nitrosococcus</taxon>
    </lineage>
</organism>
<feature type="transmembrane region" description="Helical" evidence="1">
    <location>
        <begin position="168"/>
        <end position="187"/>
    </location>
</feature>